<reference evidence="1 2" key="1">
    <citation type="submission" date="2019-07" db="EMBL/GenBank/DDBJ databases">
        <title>Characterization of Brevibacillus brevis HK544, as a potential biocontrol agent.</title>
        <authorList>
            <person name="Kim H."/>
        </authorList>
    </citation>
    <scope>NUCLEOTIDE SEQUENCE [LARGE SCALE GENOMIC DNA]</scope>
    <source>
        <strain evidence="1 2">HK544</strain>
    </source>
</reference>
<dbReference type="RefSeq" id="WP_144613018.1">
    <property type="nucleotide sequence ID" value="NZ_CP042161.1"/>
</dbReference>
<name>A0A517I1W0_BREBE</name>
<dbReference type="Proteomes" id="UP000317713">
    <property type="component" value="Chromosome"/>
</dbReference>
<accession>A0A517I1W0</accession>
<sequence>MTKKLSREEIIDTIDKILLAEGTDEEEDLWLEQLSISVPYYQEIYRIIATSTEDLTAEEILDKAKANHKPIIL</sequence>
<protein>
    <submittedName>
        <fullName evidence="1">Uncharacterized protein</fullName>
    </submittedName>
</protein>
<evidence type="ECO:0000313" key="1">
    <source>
        <dbReference type="EMBL" id="QDS32816.1"/>
    </source>
</evidence>
<dbReference type="EMBL" id="CP042161">
    <property type="protein sequence ID" value="QDS32816.1"/>
    <property type="molecule type" value="Genomic_DNA"/>
</dbReference>
<gene>
    <name evidence="1" type="ORF">FPS98_01820</name>
</gene>
<evidence type="ECO:0000313" key="2">
    <source>
        <dbReference type="Proteomes" id="UP000317713"/>
    </source>
</evidence>
<dbReference type="AlphaFoldDB" id="A0A517I1W0"/>
<organism evidence="1 2">
    <name type="scientific">Brevibacillus brevis</name>
    <name type="common">Bacillus brevis</name>
    <dbReference type="NCBI Taxonomy" id="1393"/>
    <lineage>
        <taxon>Bacteria</taxon>
        <taxon>Bacillati</taxon>
        <taxon>Bacillota</taxon>
        <taxon>Bacilli</taxon>
        <taxon>Bacillales</taxon>
        <taxon>Paenibacillaceae</taxon>
        <taxon>Brevibacillus</taxon>
    </lineage>
</organism>
<proteinExistence type="predicted"/>